<sequence length="106" mass="12518">MVLISFVKKKIFIFIELLVFVQVSSFDDFSFVPCLLVSEIEEFYLFRFECVIGKVSRAFMKWRNEKRNLGDNFVICQLVQSKFMLIYPIGIQILTFPMAFLCVFGF</sequence>
<reference evidence="3" key="1">
    <citation type="submission" date="2015-12" db="EMBL/GenBank/DDBJ databases">
        <title>Gene expression during late stages of embryo sac development: a critical building block for successful pollen-pistil interactions.</title>
        <authorList>
            <person name="Liu Y."/>
            <person name="Joly V."/>
            <person name="Sabar M."/>
            <person name="Matton D.P."/>
        </authorList>
    </citation>
    <scope>NUCLEOTIDE SEQUENCE</scope>
</reference>
<feature type="chain" id="PRO_5006865439" evidence="2">
    <location>
        <begin position="26"/>
        <end position="106"/>
    </location>
</feature>
<evidence type="ECO:0000256" key="1">
    <source>
        <dbReference type="SAM" id="Phobius"/>
    </source>
</evidence>
<feature type="signal peptide" evidence="2">
    <location>
        <begin position="1"/>
        <end position="25"/>
    </location>
</feature>
<name>A0A0V0GMD8_SOLCH</name>
<keyword evidence="1" id="KW-0472">Membrane</keyword>
<evidence type="ECO:0000313" key="3">
    <source>
        <dbReference type="EMBL" id="JAP09423.1"/>
    </source>
</evidence>
<keyword evidence="1" id="KW-0812">Transmembrane</keyword>
<proteinExistence type="predicted"/>
<protein>
    <submittedName>
        <fullName evidence="3">Putative ovule protein</fullName>
    </submittedName>
</protein>
<dbReference type="EMBL" id="GEDG01035040">
    <property type="protein sequence ID" value="JAP09423.1"/>
    <property type="molecule type" value="Transcribed_RNA"/>
</dbReference>
<keyword evidence="1" id="KW-1133">Transmembrane helix</keyword>
<evidence type="ECO:0000256" key="2">
    <source>
        <dbReference type="SAM" id="SignalP"/>
    </source>
</evidence>
<accession>A0A0V0GMD8</accession>
<keyword evidence="2" id="KW-0732">Signal</keyword>
<organism evidence="3">
    <name type="scientific">Solanum chacoense</name>
    <name type="common">Chaco potato</name>
    <dbReference type="NCBI Taxonomy" id="4108"/>
    <lineage>
        <taxon>Eukaryota</taxon>
        <taxon>Viridiplantae</taxon>
        <taxon>Streptophyta</taxon>
        <taxon>Embryophyta</taxon>
        <taxon>Tracheophyta</taxon>
        <taxon>Spermatophyta</taxon>
        <taxon>Magnoliopsida</taxon>
        <taxon>eudicotyledons</taxon>
        <taxon>Gunneridae</taxon>
        <taxon>Pentapetalae</taxon>
        <taxon>asterids</taxon>
        <taxon>lamiids</taxon>
        <taxon>Solanales</taxon>
        <taxon>Solanaceae</taxon>
        <taxon>Solanoideae</taxon>
        <taxon>Solaneae</taxon>
        <taxon>Solanum</taxon>
    </lineage>
</organism>
<feature type="transmembrane region" description="Helical" evidence="1">
    <location>
        <begin position="85"/>
        <end position="104"/>
    </location>
</feature>
<dbReference type="AlphaFoldDB" id="A0A0V0GMD8"/>